<dbReference type="PRINTS" id="PR00981">
    <property type="entry name" value="TRNASYNTHSER"/>
</dbReference>
<reference evidence="13 14" key="1">
    <citation type="submission" date="2022-03" db="EMBL/GenBank/DDBJ databases">
        <title>Novel taxa within the pig intestine.</title>
        <authorList>
            <person name="Wylensek D."/>
            <person name="Bishof K."/>
            <person name="Afrizal A."/>
            <person name="Clavel T."/>
        </authorList>
    </citation>
    <scope>NUCLEOTIDE SEQUENCE [LARGE SCALE GENOMIC DNA]</scope>
    <source>
        <strain evidence="13 14">CLA-KB-P133</strain>
    </source>
</reference>
<dbReference type="NCBIfam" id="TIGR00414">
    <property type="entry name" value="serS"/>
    <property type="match status" value="1"/>
</dbReference>
<dbReference type="GO" id="GO:0006434">
    <property type="term" value="P:seryl-tRNA aminoacylation"/>
    <property type="evidence" value="ECO:0007669"/>
    <property type="project" value="UniProtKB-UniRule"/>
</dbReference>
<evidence type="ECO:0000313" key="13">
    <source>
        <dbReference type="EMBL" id="MDX8418800.1"/>
    </source>
</evidence>
<dbReference type="Gene3D" id="3.30.930.10">
    <property type="entry name" value="Bira Bifunctional Protein, Domain 2"/>
    <property type="match status" value="1"/>
</dbReference>
<dbReference type="GO" id="GO:0004828">
    <property type="term" value="F:serine-tRNA ligase activity"/>
    <property type="evidence" value="ECO:0007669"/>
    <property type="project" value="UniProtKB-UniRule"/>
</dbReference>
<dbReference type="EC" id="6.1.1.11" evidence="1 8"/>
<keyword evidence="14" id="KW-1185">Reference proteome</keyword>
<feature type="binding site" evidence="10">
    <location>
        <begin position="281"/>
        <end position="284"/>
    </location>
    <ligand>
        <name>ATP</name>
        <dbReference type="ChEBI" id="CHEBI:30616"/>
    </ligand>
</feature>
<feature type="binding site" evidence="9">
    <location>
        <position position="288"/>
    </location>
    <ligand>
        <name>L-serine</name>
        <dbReference type="ChEBI" id="CHEBI:33384"/>
    </ligand>
</feature>
<keyword evidence="5 10" id="KW-0067">ATP-binding</keyword>
<evidence type="ECO:0000256" key="4">
    <source>
        <dbReference type="ARBA" id="ARBA00022741"/>
    </source>
</evidence>
<dbReference type="AlphaFoldDB" id="A0AB35U6H8"/>
<dbReference type="RefSeq" id="WP_277009802.1">
    <property type="nucleotide sequence ID" value="NZ_JALBUR010000002.1"/>
</dbReference>
<dbReference type="PANTHER" id="PTHR11778">
    <property type="entry name" value="SERYL-TRNA SYNTHETASE"/>
    <property type="match status" value="1"/>
</dbReference>
<organism evidence="13 14">
    <name type="scientific">Grylomicrobium aquisgranensis</name>
    <dbReference type="NCBI Taxonomy" id="2926318"/>
    <lineage>
        <taxon>Bacteria</taxon>
        <taxon>Bacillati</taxon>
        <taxon>Bacillota</taxon>
        <taxon>Erysipelotrichia</taxon>
        <taxon>Erysipelotrichales</taxon>
        <taxon>Erysipelotrichaceae</taxon>
        <taxon>Grylomicrobium</taxon>
    </lineage>
</organism>
<keyword evidence="11" id="KW-0175">Coiled coil</keyword>
<dbReference type="Proteomes" id="UP001286174">
    <property type="component" value="Unassembled WGS sequence"/>
</dbReference>
<dbReference type="Gene3D" id="1.10.287.40">
    <property type="entry name" value="Serine-tRNA synthetase, tRNA binding domain"/>
    <property type="match status" value="1"/>
</dbReference>
<comment type="caution">
    <text evidence="13">The sequence shown here is derived from an EMBL/GenBank/DDBJ whole genome shotgun (WGS) entry which is preliminary data.</text>
</comment>
<evidence type="ECO:0000256" key="5">
    <source>
        <dbReference type="ARBA" id="ARBA00022840"/>
    </source>
</evidence>
<evidence type="ECO:0000256" key="8">
    <source>
        <dbReference type="NCBIfam" id="TIGR00414"/>
    </source>
</evidence>
<dbReference type="InterPro" id="IPR042103">
    <property type="entry name" value="SerRS_1_N_sf"/>
</dbReference>
<evidence type="ECO:0000256" key="2">
    <source>
        <dbReference type="ARBA" id="ARBA00022490"/>
    </source>
</evidence>
<evidence type="ECO:0000256" key="1">
    <source>
        <dbReference type="ARBA" id="ARBA00012840"/>
    </source>
</evidence>
<evidence type="ECO:0000259" key="12">
    <source>
        <dbReference type="PROSITE" id="PS50862"/>
    </source>
</evidence>
<feature type="binding site" evidence="10">
    <location>
        <begin position="352"/>
        <end position="355"/>
    </location>
    <ligand>
        <name>ATP</name>
        <dbReference type="ChEBI" id="CHEBI:30616"/>
    </ligand>
</feature>
<sequence length="430" mass="49268">MIDIKLIRENPDLVKENIKKKFQDEKLPLVDEVAKFDKEHREVKQKGDELRAERNRLSKSIGSLMREGKKDEAQKVKDQVKSMGDELESLEAREKELDDEITKRMMVIPNIIDPSVPIGKDDSENVENERFGEPKVPDFPIPYHTDILESLDGLDIDSAGRTSGNGFYYLKGDVARLHSSILAYARDFMINKGFTYFVPPFMIHGNVVNGVMSFKEMENMMYKIEGEDLYLIGTSEHSMVGRFIGQILKEEDLPQTLTSYSPCFRKEVGAHGIEERGLYRVHQFEKQEMVVVCKPEDSMYWYNQLWKYSVEFFRSMDIPVRTLECCSGDLADLKVKSCDVEAWSPRQKKYFEVGSCSNLGDAQARRLKIRVKGKDGNYFPHTLNNTVVAPPRMLIAFVENNLQADGSVLIPKPLQPYMGGQTVLVPKKKK</sequence>
<keyword evidence="2" id="KW-0963">Cytoplasm</keyword>
<dbReference type="GO" id="GO:0005737">
    <property type="term" value="C:cytoplasm"/>
    <property type="evidence" value="ECO:0007669"/>
    <property type="project" value="UniProtKB-UniRule"/>
</dbReference>
<dbReference type="SUPFAM" id="SSF46589">
    <property type="entry name" value="tRNA-binding arm"/>
    <property type="match status" value="1"/>
</dbReference>
<name>A0AB35U6H8_9FIRM</name>
<evidence type="ECO:0000256" key="6">
    <source>
        <dbReference type="ARBA" id="ARBA00022917"/>
    </source>
</evidence>
<evidence type="ECO:0000256" key="7">
    <source>
        <dbReference type="ARBA" id="ARBA00023146"/>
    </source>
</evidence>
<dbReference type="InterPro" id="IPR045864">
    <property type="entry name" value="aa-tRNA-synth_II/BPL/LPL"/>
</dbReference>
<dbReference type="Pfam" id="PF02403">
    <property type="entry name" value="Seryl_tRNA_N"/>
    <property type="match status" value="1"/>
</dbReference>
<feature type="binding site" evidence="9">
    <location>
        <position position="234"/>
    </location>
    <ligand>
        <name>L-serine</name>
        <dbReference type="ChEBI" id="CHEBI:33384"/>
    </ligand>
</feature>
<dbReference type="InterPro" id="IPR006195">
    <property type="entry name" value="aa-tRNA-synth_II"/>
</dbReference>
<protein>
    <recommendedName>
        <fullName evidence="1 8">Serine--tRNA ligase</fullName>
        <ecNumber evidence="1 8">6.1.1.11</ecNumber>
    </recommendedName>
</protein>
<keyword evidence="6" id="KW-0648">Protein biosynthesis</keyword>
<evidence type="ECO:0000256" key="9">
    <source>
        <dbReference type="PIRSR" id="PIRSR001529-1"/>
    </source>
</evidence>
<dbReference type="EMBL" id="JALBUR010000002">
    <property type="protein sequence ID" value="MDX8418800.1"/>
    <property type="molecule type" value="Genomic_DNA"/>
</dbReference>
<feature type="binding site" evidence="9">
    <location>
        <position position="384"/>
    </location>
    <ligand>
        <name>L-serine</name>
        <dbReference type="ChEBI" id="CHEBI:33384"/>
    </ligand>
</feature>
<keyword evidence="4" id="KW-0547">Nucleotide-binding</keyword>
<keyword evidence="7" id="KW-0030">Aminoacyl-tRNA synthetase</keyword>
<proteinExistence type="predicted"/>
<dbReference type="SUPFAM" id="SSF55681">
    <property type="entry name" value="Class II aaRS and biotin synthetases"/>
    <property type="match status" value="1"/>
</dbReference>
<evidence type="ECO:0000256" key="10">
    <source>
        <dbReference type="PIRSR" id="PIRSR001529-2"/>
    </source>
</evidence>
<dbReference type="Pfam" id="PF00587">
    <property type="entry name" value="tRNA-synt_2b"/>
    <property type="match status" value="1"/>
</dbReference>
<dbReference type="PIRSF" id="PIRSF001529">
    <property type="entry name" value="Ser-tRNA-synth_IIa"/>
    <property type="match status" value="1"/>
</dbReference>
<feature type="coiled-coil region" evidence="11">
    <location>
        <begin position="33"/>
        <end position="100"/>
    </location>
</feature>
<dbReference type="GO" id="GO:0016740">
    <property type="term" value="F:transferase activity"/>
    <property type="evidence" value="ECO:0007669"/>
    <property type="project" value="UniProtKB-ARBA"/>
</dbReference>
<dbReference type="InterPro" id="IPR015866">
    <property type="entry name" value="Ser-tRNA-synth_1_N"/>
</dbReference>
<dbReference type="GO" id="GO:0005524">
    <property type="term" value="F:ATP binding"/>
    <property type="evidence" value="ECO:0007669"/>
    <property type="project" value="UniProtKB-KW"/>
</dbReference>
<dbReference type="InterPro" id="IPR002317">
    <property type="entry name" value="Ser-tRNA-ligase_type_1"/>
</dbReference>
<dbReference type="GO" id="GO:0140096">
    <property type="term" value="F:catalytic activity, acting on a protein"/>
    <property type="evidence" value="ECO:0007669"/>
    <property type="project" value="UniProtKB-ARBA"/>
</dbReference>
<feature type="binding site" evidence="9">
    <location>
        <position position="265"/>
    </location>
    <ligand>
        <name>L-serine</name>
        <dbReference type="ChEBI" id="CHEBI:33384"/>
    </ligand>
</feature>
<feature type="site" description="Important for serine binding" evidence="9">
    <location>
        <position position="386"/>
    </location>
</feature>
<dbReference type="InterPro" id="IPR010978">
    <property type="entry name" value="tRNA-bd_arm"/>
</dbReference>
<feature type="domain" description="Aminoacyl-transfer RNA synthetases class-II family profile" evidence="12">
    <location>
        <begin position="176"/>
        <end position="411"/>
    </location>
</feature>
<gene>
    <name evidence="13" type="primary">serS</name>
    <name evidence="13" type="ORF">MOZ60_01680</name>
</gene>
<evidence type="ECO:0000256" key="11">
    <source>
        <dbReference type="SAM" id="Coils"/>
    </source>
</evidence>
<dbReference type="InterPro" id="IPR002314">
    <property type="entry name" value="aa-tRNA-synt_IIb"/>
</dbReference>
<feature type="binding site" evidence="10">
    <location>
        <begin position="265"/>
        <end position="267"/>
    </location>
    <ligand>
        <name>ATP</name>
        <dbReference type="ChEBI" id="CHEBI:30616"/>
    </ligand>
</feature>
<evidence type="ECO:0000256" key="3">
    <source>
        <dbReference type="ARBA" id="ARBA00022598"/>
    </source>
</evidence>
<evidence type="ECO:0000313" key="14">
    <source>
        <dbReference type="Proteomes" id="UP001286174"/>
    </source>
</evidence>
<accession>A0AB35U6H8</accession>
<keyword evidence="3 13" id="KW-0436">Ligase</keyword>
<dbReference type="PROSITE" id="PS50862">
    <property type="entry name" value="AA_TRNA_LIGASE_II"/>
    <property type="match status" value="1"/>
</dbReference>